<dbReference type="FunFam" id="2.60.40.10:FF:001512">
    <property type="entry name" value="Premelanosome protein a"/>
    <property type="match status" value="1"/>
</dbReference>
<feature type="region of interest" description="Disordered" evidence="4">
    <location>
        <begin position="21"/>
        <end position="40"/>
    </location>
</feature>
<feature type="compositionally biased region" description="Basic and acidic residues" evidence="4">
    <location>
        <begin position="24"/>
        <end position="37"/>
    </location>
</feature>
<dbReference type="PANTHER" id="PTHR11861:SF1">
    <property type="entry name" value="MELANOCYTE PROTEIN PMEL"/>
    <property type="match status" value="1"/>
</dbReference>
<dbReference type="PANTHER" id="PTHR11861">
    <property type="entry name" value="MELANOCYTE PROTEIN PMEL 17-RELATED"/>
    <property type="match status" value="1"/>
</dbReference>
<feature type="compositionally biased region" description="Low complexity" evidence="4">
    <location>
        <begin position="349"/>
        <end position="368"/>
    </location>
</feature>
<keyword evidence="8" id="KW-1185">Reference proteome</keyword>
<dbReference type="InterPro" id="IPR035986">
    <property type="entry name" value="PKD_dom_sf"/>
</dbReference>
<dbReference type="InterPro" id="IPR045219">
    <property type="entry name" value="PKAT"/>
</dbReference>
<dbReference type="InParanoid" id="A0A6P7XJF3"/>
<organism evidence="8 9">
    <name type="scientific">Microcaecilia unicolor</name>
    <dbReference type="NCBI Taxonomy" id="1415580"/>
    <lineage>
        <taxon>Eukaryota</taxon>
        <taxon>Metazoa</taxon>
        <taxon>Chordata</taxon>
        <taxon>Craniata</taxon>
        <taxon>Vertebrata</taxon>
        <taxon>Euteleostomi</taxon>
        <taxon>Amphibia</taxon>
        <taxon>Gymnophiona</taxon>
        <taxon>Siphonopidae</taxon>
        <taxon>Microcaecilia</taxon>
    </lineage>
</organism>
<evidence type="ECO:0000259" key="7">
    <source>
        <dbReference type="PROSITE" id="PS50093"/>
    </source>
</evidence>
<dbReference type="CTD" id="6490"/>
<dbReference type="Pfam" id="PF00801">
    <property type="entry name" value="PKD"/>
    <property type="match status" value="1"/>
</dbReference>
<evidence type="ECO:0000256" key="4">
    <source>
        <dbReference type="SAM" id="MobiDB-lite"/>
    </source>
</evidence>
<name>A0A6P7XJF3_9AMPH</name>
<feature type="region of interest" description="Disordered" evidence="4">
    <location>
        <begin position="349"/>
        <end position="371"/>
    </location>
</feature>
<evidence type="ECO:0000256" key="6">
    <source>
        <dbReference type="SAM" id="SignalP"/>
    </source>
</evidence>
<keyword evidence="5" id="KW-0472">Membrane</keyword>
<protein>
    <submittedName>
        <fullName evidence="9">Melanocyte protein PMEL isoform X1</fullName>
    </submittedName>
</protein>
<dbReference type="GO" id="GO:0005886">
    <property type="term" value="C:plasma membrane"/>
    <property type="evidence" value="ECO:0007669"/>
    <property type="project" value="TreeGrafter"/>
</dbReference>
<feature type="domain" description="PKD" evidence="7">
    <location>
        <begin position="263"/>
        <end position="300"/>
    </location>
</feature>
<dbReference type="AlphaFoldDB" id="A0A6P7XJF3"/>
<dbReference type="FunCoup" id="A0A6P7XJF3">
    <property type="interactions" value="217"/>
</dbReference>
<evidence type="ECO:0000313" key="8">
    <source>
        <dbReference type="Proteomes" id="UP000515156"/>
    </source>
</evidence>
<dbReference type="Pfam" id="PF26141">
    <property type="entry name" value="PMEL_NMB_N"/>
    <property type="match status" value="1"/>
</dbReference>
<feature type="transmembrane region" description="Helical" evidence="5">
    <location>
        <begin position="631"/>
        <end position="651"/>
    </location>
</feature>
<dbReference type="Proteomes" id="UP000515156">
    <property type="component" value="Chromosome 3"/>
</dbReference>
<dbReference type="InterPro" id="IPR013783">
    <property type="entry name" value="Ig-like_fold"/>
</dbReference>
<evidence type="ECO:0000256" key="3">
    <source>
        <dbReference type="ARBA" id="ARBA00025776"/>
    </source>
</evidence>
<dbReference type="GeneID" id="115465899"/>
<keyword evidence="5" id="KW-1133">Transmembrane helix</keyword>
<dbReference type="PROSITE" id="PS50093">
    <property type="entry name" value="PKD"/>
    <property type="match status" value="1"/>
</dbReference>
<dbReference type="Pfam" id="PF20433">
    <property type="entry name" value="PKAT_KLD"/>
    <property type="match status" value="1"/>
</dbReference>
<accession>A0A6P7XJF3</accession>
<dbReference type="GO" id="GO:0032438">
    <property type="term" value="P:melanosome organization"/>
    <property type="evidence" value="ECO:0007669"/>
    <property type="project" value="TreeGrafter"/>
</dbReference>
<evidence type="ECO:0000256" key="5">
    <source>
        <dbReference type="SAM" id="Phobius"/>
    </source>
</evidence>
<dbReference type="SMART" id="SM00089">
    <property type="entry name" value="PKD"/>
    <property type="match status" value="1"/>
</dbReference>
<dbReference type="KEGG" id="muo:115465899"/>
<evidence type="ECO:0000256" key="2">
    <source>
        <dbReference type="ARBA" id="ARBA00023180"/>
    </source>
</evidence>
<dbReference type="GO" id="GO:0042470">
    <property type="term" value="C:melanosome"/>
    <property type="evidence" value="ECO:0007669"/>
    <property type="project" value="TreeGrafter"/>
</dbReference>
<reference evidence="9" key="1">
    <citation type="submission" date="2025-08" db="UniProtKB">
        <authorList>
            <consortium name="RefSeq"/>
        </authorList>
    </citation>
    <scope>IDENTIFICATION</scope>
</reference>
<proteinExistence type="inferred from homology"/>
<dbReference type="InterPro" id="IPR059017">
    <property type="entry name" value="PMEL_NMB_N"/>
</dbReference>
<sequence>MHGFWWVAILCVLLTGTTAQNRAGQRDRGRGKDRYSHDQPPAVTSFKTWNSWLYPVWQEGDPRQRDCWKGGPVMLEVNNDAPTLASAKVTFSINLQFPHNQTVLSNGQVVWSQNHTANGSRVTAGEPVFPSETSESSDCVFPDGSPFPEGTDRMHKFVYVWQTWGKYWQVVDGPSSLLTVDTEDAPLGSYTMEVIVYHHRGRQQFIPLGKAASQFSIIDQIPLSVEIFQIMDPNQTDNRFVQNRAISFQVKVHDPSEYLKDADLTYSWDFGDQSGTLISHTETVTHTYTTAGSFKSQLVLQAAIPLASCSIISTWAVVVVASTEPAGQQSPGTAVVTGGTSAIVTAQGQTTATGASPAASPSDQPATPTMQEPAAETLTITASASSVPNLVTPAAGSMVPAAAATPSVAVPANIDLAATVEGSGTSLVDMDLTLLPAPEATAASLPVSAAADSPILPSVVGTEADVDLSGSPETAAATTEVQLQAVTAAPGLLNKRQAPEEQSPNCFLYRYGSFSADLEIEQGIESVEIVQVLPVAAEGQDNAVDFTVTCQGSVPQEACTIISDPDCLTSQKTLCGPVEPSPDCQLVLRQVFSDSGVYCVNVSLTNDVSLVMASTQVIIGKGSDASPLTGAAWGIAALLVVGALVVVAYTYRHTQKYSSLPTDATQPSTRRWIIHPSPLFLFFRQIVSRPMSGESRPLLHGSSV</sequence>
<feature type="chain" id="PRO_5027798944" evidence="6">
    <location>
        <begin position="20"/>
        <end position="704"/>
    </location>
</feature>
<dbReference type="InterPro" id="IPR046846">
    <property type="entry name" value="PKAT_KLD"/>
</dbReference>
<keyword evidence="2" id="KW-0325">Glycoprotein</keyword>
<feature type="signal peptide" evidence="6">
    <location>
        <begin position="1"/>
        <end position="19"/>
    </location>
</feature>
<keyword evidence="5" id="KW-0812">Transmembrane</keyword>
<keyword evidence="1 6" id="KW-0732">Signal</keyword>
<dbReference type="SUPFAM" id="SSF49299">
    <property type="entry name" value="PKD domain"/>
    <property type="match status" value="1"/>
</dbReference>
<dbReference type="Gene3D" id="2.60.40.10">
    <property type="entry name" value="Immunoglobulins"/>
    <property type="match status" value="1"/>
</dbReference>
<comment type="similarity">
    <text evidence="3">Belongs to the PMEL/NMB family.</text>
</comment>
<dbReference type="RefSeq" id="XP_030052598.1">
    <property type="nucleotide sequence ID" value="XM_030196738.1"/>
</dbReference>
<gene>
    <name evidence="9" type="primary">PMEL</name>
</gene>
<evidence type="ECO:0000256" key="1">
    <source>
        <dbReference type="ARBA" id="ARBA00022729"/>
    </source>
</evidence>
<dbReference type="InterPro" id="IPR022409">
    <property type="entry name" value="PKD/Chitinase_dom"/>
</dbReference>
<evidence type="ECO:0000313" key="9">
    <source>
        <dbReference type="RefSeq" id="XP_030052598.1"/>
    </source>
</evidence>
<feature type="region of interest" description="Disordered" evidence="4">
    <location>
        <begin position="120"/>
        <end position="141"/>
    </location>
</feature>
<dbReference type="InterPro" id="IPR000601">
    <property type="entry name" value="PKD_dom"/>
</dbReference>
<dbReference type="OrthoDB" id="9939762at2759"/>